<comment type="caution">
    <text evidence="1">The sequence shown here is derived from an EMBL/GenBank/DDBJ whole genome shotgun (WGS) entry which is preliminary data.</text>
</comment>
<accession>A0A5C6F0B4</accession>
<evidence type="ECO:0000313" key="2">
    <source>
        <dbReference type="Proteomes" id="UP000318288"/>
    </source>
</evidence>
<gene>
    <name evidence="1" type="ORF">Poly51_34410</name>
</gene>
<evidence type="ECO:0000313" key="1">
    <source>
        <dbReference type="EMBL" id="TWU54722.1"/>
    </source>
</evidence>
<proteinExistence type="predicted"/>
<protein>
    <submittedName>
        <fullName evidence="1">Uncharacterized protein</fullName>
    </submittedName>
</protein>
<organism evidence="1 2">
    <name type="scientific">Rubripirellula tenax</name>
    <dbReference type="NCBI Taxonomy" id="2528015"/>
    <lineage>
        <taxon>Bacteria</taxon>
        <taxon>Pseudomonadati</taxon>
        <taxon>Planctomycetota</taxon>
        <taxon>Planctomycetia</taxon>
        <taxon>Pirellulales</taxon>
        <taxon>Pirellulaceae</taxon>
        <taxon>Rubripirellula</taxon>
    </lineage>
</organism>
<dbReference type="Proteomes" id="UP000318288">
    <property type="component" value="Unassembled WGS sequence"/>
</dbReference>
<dbReference type="EMBL" id="SJPW01000004">
    <property type="protein sequence ID" value="TWU54722.1"/>
    <property type="molecule type" value="Genomic_DNA"/>
</dbReference>
<sequence length="39" mass="4392">MNPPMFVLFYASAISLVANYPNETLAIACVLTLWRMSRS</sequence>
<dbReference type="AlphaFoldDB" id="A0A5C6F0B4"/>
<reference evidence="1 2" key="1">
    <citation type="submission" date="2019-02" db="EMBL/GenBank/DDBJ databases">
        <title>Deep-cultivation of Planctomycetes and their phenomic and genomic characterization uncovers novel biology.</title>
        <authorList>
            <person name="Wiegand S."/>
            <person name="Jogler M."/>
            <person name="Boedeker C."/>
            <person name="Pinto D."/>
            <person name="Vollmers J."/>
            <person name="Rivas-Marin E."/>
            <person name="Kohn T."/>
            <person name="Peeters S.H."/>
            <person name="Heuer A."/>
            <person name="Rast P."/>
            <person name="Oberbeckmann S."/>
            <person name="Bunk B."/>
            <person name="Jeske O."/>
            <person name="Meyerdierks A."/>
            <person name="Storesund J.E."/>
            <person name="Kallscheuer N."/>
            <person name="Luecker S."/>
            <person name="Lage O.M."/>
            <person name="Pohl T."/>
            <person name="Merkel B.J."/>
            <person name="Hornburger P."/>
            <person name="Mueller R.-W."/>
            <person name="Bruemmer F."/>
            <person name="Labrenz M."/>
            <person name="Spormann A.M."/>
            <person name="Op Den Camp H."/>
            <person name="Overmann J."/>
            <person name="Amann R."/>
            <person name="Jetten M.S.M."/>
            <person name="Mascher T."/>
            <person name="Medema M.H."/>
            <person name="Devos D.P."/>
            <person name="Kaster A.-K."/>
            <person name="Ovreas L."/>
            <person name="Rohde M."/>
            <person name="Galperin M.Y."/>
            <person name="Jogler C."/>
        </authorList>
    </citation>
    <scope>NUCLEOTIDE SEQUENCE [LARGE SCALE GENOMIC DNA]</scope>
    <source>
        <strain evidence="1 2">Poly51</strain>
    </source>
</reference>
<name>A0A5C6F0B4_9BACT</name>
<keyword evidence="2" id="KW-1185">Reference proteome</keyword>